<dbReference type="Proteomes" id="UP000231436">
    <property type="component" value="Unassembled WGS sequence"/>
</dbReference>
<sequence length="259" mass="29801">MFGLLRFEYYLAGRQLWFSKAGHLYSPKLMLGYAIETSLKHGLLIIEDAGVSLDQDAKSIRGKSHDLKELLSTCVRYNLFSTIDTSDDFLDFATKGLNSRYPKHIRDNFDEASNRDPYLLTINVGETIGYYDDLMLKLDDEIWSITNKPEFSVGFRGSSQASSATGKIFFHCNLPAMQRLKKYHATVSEHRSHHVSDIESLNKGEEFLWKYEDRSTISKSTSYDSSTFKYKSVEETEITLHDGTKIIDYGPQLKMWFHI</sequence>
<protein>
    <submittedName>
        <fullName evidence="1">Uncharacterized protein</fullName>
    </submittedName>
</protein>
<proteinExistence type="predicted"/>
<reference evidence="2" key="1">
    <citation type="submission" date="2017-09" db="EMBL/GenBank/DDBJ databases">
        <title>Depth-based differentiation of microbial function through sediment-hosted aquifers and enrichment of novel symbionts in the deep terrestrial subsurface.</title>
        <authorList>
            <person name="Probst A.J."/>
            <person name="Ladd B."/>
            <person name="Jarett J.K."/>
            <person name="Geller-Mcgrath D.E."/>
            <person name="Sieber C.M.K."/>
            <person name="Emerson J.B."/>
            <person name="Anantharaman K."/>
            <person name="Thomas B.C."/>
            <person name="Malmstrom R."/>
            <person name="Stieglmeier M."/>
            <person name="Klingl A."/>
            <person name="Woyke T."/>
            <person name="Ryan C.M."/>
            <person name="Banfield J.F."/>
        </authorList>
    </citation>
    <scope>NUCLEOTIDE SEQUENCE [LARGE SCALE GENOMIC DNA]</scope>
</reference>
<evidence type="ECO:0000313" key="1">
    <source>
        <dbReference type="EMBL" id="PJE76534.1"/>
    </source>
</evidence>
<accession>A0A2M8LGF6</accession>
<organism evidence="1 2">
    <name type="scientific">Candidatus Uhrbacteria bacterium CG10_big_fil_rev_8_21_14_0_10_48_16</name>
    <dbReference type="NCBI Taxonomy" id="1975038"/>
    <lineage>
        <taxon>Bacteria</taxon>
        <taxon>Candidatus Uhriibacteriota</taxon>
    </lineage>
</organism>
<dbReference type="AlphaFoldDB" id="A0A2M8LGF6"/>
<dbReference type="EMBL" id="PFEU01000018">
    <property type="protein sequence ID" value="PJE76534.1"/>
    <property type="molecule type" value="Genomic_DNA"/>
</dbReference>
<evidence type="ECO:0000313" key="2">
    <source>
        <dbReference type="Proteomes" id="UP000231436"/>
    </source>
</evidence>
<gene>
    <name evidence="1" type="ORF">COV05_04160</name>
</gene>
<comment type="caution">
    <text evidence="1">The sequence shown here is derived from an EMBL/GenBank/DDBJ whole genome shotgun (WGS) entry which is preliminary data.</text>
</comment>
<name>A0A2M8LGF6_9BACT</name>